<dbReference type="InterPro" id="IPR028098">
    <property type="entry name" value="Glyco_trans_4-like_N"/>
</dbReference>
<evidence type="ECO:0000259" key="4">
    <source>
        <dbReference type="Pfam" id="PF13439"/>
    </source>
</evidence>
<dbReference type="PANTHER" id="PTHR12526">
    <property type="entry name" value="GLYCOSYLTRANSFERASE"/>
    <property type="match status" value="1"/>
</dbReference>
<evidence type="ECO:0000256" key="1">
    <source>
        <dbReference type="ARBA" id="ARBA00022676"/>
    </source>
</evidence>
<dbReference type="Pfam" id="PF13439">
    <property type="entry name" value="Glyco_transf_4"/>
    <property type="match status" value="1"/>
</dbReference>
<sequence>MHHARIIDQRTASPLRLLLMLGNWTGGGAERVAVHLMNGLGARGPAPIDVHLGLLHDGQAWRDQLDPARVHVAPDAARFGFERPNRELFGPGALAAAALHGPRAVRRIIAQVRPDVVMSFLKGTAILTWLALAGLPRGGQQPRPRWIVREGNNVLATADQETPARILRAASLGLTRMAYRRADAIIANASGLARDLPGQLGLDPARLHMINNPVDVAAIAEAARLPAPDLPRRPYLLAVGRLEWQKGHDLLIQAFAHSLAWRTHELVILGEGSRRDALHRQAEGLGVARRVRFAGFTANPHAWMAGADLFVLPSRWEGFPNAAAEAMAAGAPLLLADCNYGAADLVTAGVNGTLVSPGDAEALGAAIARLLANPAERAAHAAAGQQQVRRFARERILASYARLVTRVAEANAARTAPLRFAPA</sequence>
<organism evidence="5 6">
    <name type="scientific">Novosphingobium bradum</name>
    <dbReference type="NCBI Taxonomy" id="1737444"/>
    <lineage>
        <taxon>Bacteria</taxon>
        <taxon>Pseudomonadati</taxon>
        <taxon>Pseudomonadota</taxon>
        <taxon>Alphaproteobacteria</taxon>
        <taxon>Sphingomonadales</taxon>
        <taxon>Sphingomonadaceae</taxon>
        <taxon>Novosphingobium</taxon>
    </lineage>
</organism>
<reference evidence="6" key="1">
    <citation type="journal article" date="2019" name="Int. J. Syst. Evol. Microbiol.">
        <title>The Global Catalogue of Microorganisms (GCM) 10K type strain sequencing project: providing services to taxonomists for standard genome sequencing and annotation.</title>
        <authorList>
            <consortium name="The Broad Institute Genomics Platform"/>
            <consortium name="The Broad Institute Genome Sequencing Center for Infectious Disease"/>
            <person name="Wu L."/>
            <person name="Ma J."/>
        </authorList>
    </citation>
    <scope>NUCLEOTIDE SEQUENCE [LARGE SCALE GENOMIC DNA]</scope>
    <source>
        <strain evidence="6">KCTC 42984</strain>
    </source>
</reference>
<gene>
    <name evidence="5" type="ORF">ACFOD9_13455</name>
</gene>
<dbReference type="InterPro" id="IPR001296">
    <property type="entry name" value="Glyco_trans_1"/>
</dbReference>
<dbReference type="Proteomes" id="UP001595604">
    <property type="component" value="Unassembled WGS sequence"/>
</dbReference>
<dbReference type="SUPFAM" id="SSF53756">
    <property type="entry name" value="UDP-Glycosyltransferase/glycogen phosphorylase"/>
    <property type="match status" value="1"/>
</dbReference>
<dbReference type="CDD" id="cd03811">
    <property type="entry name" value="GT4_GT28_WabH-like"/>
    <property type="match status" value="1"/>
</dbReference>
<evidence type="ECO:0000313" key="6">
    <source>
        <dbReference type="Proteomes" id="UP001595604"/>
    </source>
</evidence>
<name>A0ABV7ITF8_9SPHN</name>
<proteinExistence type="predicted"/>
<dbReference type="Pfam" id="PF00534">
    <property type="entry name" value="Glycos_transf_1"/>
    <property type="match status" value="1"/>
</dbReference>
<feature type="domain" description="Glycosyl transferase family 1" evidence="3">
    <location>
        <begin position="232"/>
        <end position="385"/>
    </location>
</feature>
<dbReference type="GO" id="GO:0016757">
    <property type="term" value="F:glycosyltransferase activity"/>
    <property type="evidence" value="ECO:0007669"/>
    <property type="project" value="UniProtKB-KW"/>
</dbReference>
<feature type="domain" description="Glycosyltransferase subfamily 4-like N-terminal" evidence="4">
    <location>
        <begin position="27"/>
        <end position="217"/>
    </location>
</feature>
<evidence type="ECO:0000313" key="5">
    <source>
        <dbReference type="EMBL" id="MFC3175262.1"/>
    </source>
</evidence>
<dbReference type="EMBL" id="JBHRTQ010000011">
    <property type="protein sequence ID" value="MFC3175262.1"/>
    <property type="molecule type" value="Genomic_DNA"/>
</dbReference>
<dbReference type="RefSeq" id="WP_379510637.1">
    <property type="nucleotide sequence ID" value="NZ_JBHRTQ010000011.1"/>
</dbReference>
<dbReference type="PANTHER" id="PTHR12526:SF510">
    <property type="entry name" value="D-INOSITOL 3-PHOSPHATE GLYCOSYLTRANSFERASE"/>
    <property type="match status" value="1"/>
</dbReference>
<comment type="caution">
    <text evidence="5">The sequence shown here is derived from an EMBL/GenBank/DDBJ whole genome shotgun (WGS) entry which is preliminary data.</text>
</comment>
<evidence type="ECO:0000259" key="3">
    <source>
        <dbReference type="Pfam" id="PF00534"/>
    </source>
</evidence>
<keyword evidence="2 5" id="KW-0808">Transferase</keyword>
<keyword evidence="6" id="KW-1185">Reference proteome</keyword>
<evidence type="ECO:0000256" key="2">
    <source>
        <dbReference type="ARBA" id="ARBA00022679"/>
    </source>
</evidence>
<accession>A0ABV7ITF8</accession>
<protein>
    <submittedName>
        <fullName evidence="5">Glycosyltransferase</fullName>
        <ecNumber evidence="5">2.4.-.-</ecNumber>
    </submittedName>
</protein>
<keyword evidence="1 5" id="KW-0328">Glycosyltransferase</keyword>
<dbReference type="Gene3D" id="3.40.50.2000">
    <property type="entry name" value="Glycogen Phosphorylase B"/>
    <property type="match status" value="2"/>
</dbReference>
<dbReference type="EC" id="2.4.-.-" evidence="5"/>